<comment type="caution">
    <text evidence="1">The sequence shown here is derived from an EMBL/GenBank/DDBJ whole genome shotgun (WGS) entry which is preliminary data.</text>
</comment>
<name>A0A0Q0CR60_PSESX</name>
<proteinExistence type="predicted"/>
<accession>A0A0Q0CR60</accession>
<dbReference type="Proteomes" id="UP000050384">
    <property type="component" value="Unassembled WGS sequence"/>
</dbReference>
<evidence type="ECO:0000313" key="2">
    <source>
        <dbReference type="Proteomes" id="UP000050384"/>
    </source>
</evidence>
<sequence>MFTDVLTVEVHACLKAQRVTRAQTDGRNTRANQFIEKTLGFVGRQHDFQTVFAGVTGARNEPVAIIEAFKRLKLADQLCASAGNQLGNPVSGLWPLNCQHRHFAACEQLHIEIAQLRLHPGKVLGTGRGVDDQPVTIGGEVDDHVINDTGLLIQHGAVQGATRGLELVDVVGQQPAQPGFGLTAEHINDVHVGDVEDPTVAAHLVVLLNLRSIMQRHVPATKIDHFRAKGEVQVEQGGTLSHGFLLPGVAKVRAENIGKPPNKPEFAAHYS</sequence>
<gene>
    <name evidence="1" type="ORF">ALO94_201099</name>
</gene>
<reference evidence="1 2" key="1">
    <citation type="submission" date="2015-09" db="EMBL/GenBank/DDBJ databases">
        <title>Genome announcement of multiple Pseudomonas syringae strains.</title>
        <authorList>
            <person name="Thakur S."/>
            <person name="Wang P.W."/>
            <person name="Gong Y."/>
            <person name="Weir B.S."/>
            <person name="Guttman D.S."/>
        </authorList>
    </citation>
    <scope>NUCLEOTIDE SEQUENCE [LARGE SCALE GENOMIC DNA]</scope>
    <source>
        <strain evidence="1 2">ICMP16929</strain>
    </source>
</reference>
<dbReference type="EMBL" id="LJRI01000008">
    <property type="protein sequence ID" value="KPZ15411.1"/>
    <property type="molecule type" value="Genomic_DNA"/>
</dbReference>
<evidence type="ECO:0000313" key="1">
    <source>
        <dbReference type="EMBL" id="KPZ15411.1"/>
    </source>
</evidence>
<protein>
    <submittedName>
        <fullName evidence="1">IucA/IucC</fullName>
    </submittedName>
</protein>
<organism evidence="1 2">
    <name type="scientific">Pseudomonas syringae pv. spinaceae</name>
    <dbReference type="NCBI Taxonomy" id="264459"/>
    <lineage>
        <taxon>Bacteria</taxon>
        <taxon>Pseudomonadati</taxon>
        <taxon>Pseudomonadota</taxon>
        <taxon>Gammaproteobacteria</taxon>
        <taxon>Pseudomonadales</taxon>
        <taxon>Pseudomonadaceae</taxon>
        <taxon>Pseudomonas</taxon>
        <taxon>Pseudomonas syringae</taxon>
    </lineage>
</organism>
<dbReference type="AlphaFoldDB" id="A0A0Q0CR60"/>